<dbReference type="Gene3D" id="3.80.10.10">
    <property type="entry name" value="Ribonuclease Inhibitor"/>
    <property type="match status" value="2"/>
</dbReference>
<gene>
    <name evidence="8" type="ORF">Z043_124272</name>
</gene>
<dbReference type="InterPro" id="IPR001611">
    <property type="entry name" value="Leu-rich_rpt"/>
</dbReference>
<dbReference type="GO" id="GO:0035082">
    <property type="term" value="P:axoneme assembly"/>
    <property type="evidence" value="ECO:0007669"/>
    <property type="project" value="TreeGrafter"/>
</dbReference>
<dbReference type="STRING" id="113540.ENSSFOP00015016681"/>
<dbReference type="FunFam" id="3.80.10.10:FF:000331">
    <property type="entry name" value="Dynein assembly factor 1, axonemal homolog"/>
    <property type="match status" value="1"/>
</dbReference>
<feature type="compositionally biased region" description="Polar residues" evidence="7">
    <location>
        <begin position="675"/>
        <end position="686"/>
    </location>
</feature>
<dbReference type="InterPro" id="IPR032675">
    <property type="entry name" value="LRR_dom_sf"/>
</dbReference>
<keyword evidence="5" id="KW-0969">Cilium</keyword>
<dbReference type="PROSITE" id="PS51450">
    <property type="entry name" value="LRR"/>
    <property type="match status" value="4"/>
</dbReference>
<proteinExistence type="inferred from homology"/>
<organism evidence="8 9">
    <name type="scientific">Scleropages formosus</name>
    <name type="common">Asian bonytongue</name>
    <name type="synonym">Osteoglossum formosum</name>
    <dbReference type="NCBI Taxonomy" id="113540"/>
    <lineage>
        <taxon>Eukaryota</taxon>
        <taxon>Metazoa</taxon>
        <taxon>Chordata</taxon>
        <taxon>Craniata</taxon>
        <taxon>Vertebrata</taxon>
        <taxon>Euteleostomi</taxon>
        <taxon>Actinopterygii</taxon>
        <taxon>Neopterygii</taxon>
        <taxon>Teleostei</taxon>
        <taxon>Osteoglossocephala</taxon>
        <taxon>Osteoglossomorpha</taxon>
        <taxon>Osteoglossiformes</taxon>
        <taxon>Osteoglossidae</taxon>
        <taxon>Scleropages</taxon>
    </lineage>
</organism>
<evidence type="ECO:0000256" key="3">
    <source>
        <dbReference type="ARBA" id="ARBA00022614"/>
    </source>
</evidence>
<sequence length="696" mass="77457">MAKKLGIKLSFPVELEPHIAAKGSDPAEQNLEKVPRAGDQCSTVTPKQDKKETDTGPRMTKKFLKEHCKKNKLYVTPHLNDTLYLHYKGFSTIENLEEYTGLKCLWLECNGLQRIENLDAQTELRCLFLQQNLISQLENLEPLSRLCTLNLCNNYIKVIENLCKLLWAGHAKFGACLSELSTLQLAHNRLETIQDIAHLSLCPAISVLDLSHNQLRDPAILTILEALPELRVLNLMGNKVVRNIPNYRKTLIVRLRQLTYLDDRPVFPKERACAEAWAAGGLEAEQAEREKWETRERRKIQESVDAMLAIRDRARQRRMAAEQQEATETLSARGDTEKLDAFVEETLQAHQEFLEACAVGDTTEGGSVGSAHRTPRMEQSPSAADSPAEPKALQGSQPITDLEEGWMGVQENQLITDLEEEWMGAQGSRPITEQENGLVSVQGSQPITELEDGWMGAQECQPITELEDGWAGAQGSQLITELEDEWVGAQGSQLITEQDKGMVSVQRSQLITELEDRWAGSHGSQPITELEMVETLPGATHGEQAVMEVKLQSMATQGSLVTELEEPEQLENIHLEQLRLTINDLPDSEDEGGDPLAKQVDPLGEGEIEVISSKGDEDENETGPSETPEVQEEWPSSSPSDLLFIVNRAMGGQWPASPSTTDIPQAGGFPRVARMSQQPLDPSQHNSVKRLIEELD</sequence>
<dbReference type="EMBL" id="JARO02015050">
    <property type="protein sequence ID" value="KPP57952.1"/>
    <property type="molecule type" value="Genomic_DNA"/>
</dbReference>
<keyword evidence="4" id="KW-0677">Repeat</keyword>
<evidence type="ECO:0000256" key="1">
    <source>
        <dbReference type="ARBA" id="ARBA00004138"/>
    </source>
</evidence>
<keyword evidence="6" id="KW-0966">Cell projection</keyword>
<reference evidence="8 9" key="1">
    <citation type="submission" date="2015-08" db="EMBL/GenBank/DDBJ databases">
        <title>The genome of the Asian arowana (Scleropages formosus).</title>
        <authorList>
            <person name="Tan M.H."/>
            <person name="Gan H.M."/>
            <person name="Croft L.J."/>
            <person name="Austin C.M."/>
        </authorList>
    </citation>
    <scope>NUCLEOTIDE SEQUENCE [LARGE SCALE GENOMIC DNA]</scope>
    <source>
        <strain evidence="8">Aro1</strain>
    </source>
</reference>
<comment type="caution">
    <text evidence="8">The sequence shown here is derived from an EMBL/GenBank/DDBJ whole genome shotgun (WGS) entry which is preliminary data.</text>
</comment>
<dbReference type="GO" id="GO:0070840">
    <property type="term" value="F:dynein complex binding"/>
    <property type="evidence" value="ECO:0007669"/>
    <property type="project" value="TreeGrafter"/>
</dbReference>
<dbReference type="PANTHER" id="PTHR45973:SF9">
    <property type="entry name" value="LEUCINE-RICH REPEAT-CONTAINING PROTEIN 46"/>
    <property type="match status" value="1"/>
</dbReference>
<dbReference type="SUPFAM" id="SSF52075">
    <property type="entry name" value="Outer arm dynein light chain 1"/>
    <property type="match status" value="1"/>
</dbReference>
<dbReference type="FunFam" id="3.80.10.10:FF:000166">
    <property type="entry name" value="Dynein assembly factor 1, axonemal"/>
    <property type="match status" value="1"/>
</dbReference>
<evidence type="ECO:0000256" key="7">
    <source>
        <dbReference type="SAM" id="MobiDB-lite"/>
    </source>
</evidence>
<comment type="similarity">
    <text evidence="2">Belongs to the DNAAF1 family.</text>
</comment>
<dbReference type="GO" id="GO:0005930">
    <property type="term" value="C:axoneme"/>
    <property type="evidence" value="ECO:0007669"/>
    <property type="project" value="TreeGrafter"/>
</dbReference>
<evidence type="ECO:0000256" key="4">
    <source>
        <dbReference type="ARBA" id="ARBA00022737"/>
    </source>
</evidence>
<evidence type="ECO:0000256" key="6">
    <source>
        <dbReference type="ARBA" id="ARBA00023273"/>
    </source>
</evidence>
<comment type="subcellular location">
    <subcellularLocation>
        <location evidence="1">Cell projection</location>
        <location evidence="1">Cilium</location>
    </subcellularLocation>
</comment>
<dbReference type="AlphaFoldDB" id="A0A0P7UCL0"/>
<evidence type="ECO:0000313" key="9">
    <source>
        <dbReference type="Proteomes" id="UP000034805"/>
    </source>
</evidence>
<feature type="region of interest" description="Disordered" evidence="7">
    <location>
        <begin position="361"/>
        <end position="394"/>
    </location>
</feature>
<name>A0A0P7UCL0_SCLFO</name>
<feature type="region of interest" description="Disordered" evidence="7">
    <location>
        <begin position="315"/>
        <end position="335"/>
    </location>
</feature>
<dbReference type="Pfam" id="PF14580">
    <property type="entry name" value="LRR_9"/>
    <property type="match status" value="1"/>
</dbReference>
<feature type="region of interest" description="Disordered" evidence="7">
    <location>
        <begin position="584"/>
        <end position="696"/>
    </location>
</feature>
<protein>
    <submittedName>
        <fullName evidence="8">Uncharacterized protein</fullName>
    </submittedName>
</protein>
<dbReference type="InterPro" id="IPR050576">
    <property type="entry name" value="Cilia_flagella_integrity"/>
</dbReference>
<dbReference type="Proteomes" id="UP000034805">
    <property type="component" value="Unassembled WGS sequence"/>
</dbReference>
<evidence type="ECO:0000313" key="8">
    <source>
        <dbReference type="EMBL" id="KPP57952.1"/>
    </source>
</evidence>
<dbReference type="PANTHER" id="PTHR45973">
    <property type="entry name" value="PROTEIN PHOSPHATASE 1 REGULATORY SUBUNIT SDS22-RELATED"/>
    <property type="match status" value="1"/>
</dbReference>
<keyword evidence="3" id="KW-0433">Leucine-rich repeat</keyword>
<dbReference type="SMART" id="SM00365">
    <property type="entry name" value="LRR_SD22"/>
    <property type="match status" value="4"/>
</dbReference>
<feature type="region of interest" description="Disordered" evidence="7">
    <location>
        <begin position="20"/>
        <end position="58"/>
    </location>
</feature>
<evidence type="ECO:0000256" key="5">
    <source>
        <dbReference type="ARBA" id="ARBA00023069"/>
    </source>
</evidence>
<accession>A0A0P7UCL0</accession>
<evidence type="ECO:0000256" key="2">
    <source>
        <dbReference type="ARBA" id="ARBA00006453"/>
    </source>
</evidence>